<organism evidence="1 2">
    <name type="scientific">[Clostridium] ultunense Esp</name>
    <dbReference type="NCBI Taxonomy" id="1288971"/>
    <lineage>
        <taxon>Bacteria</taxon>
        <taxon>Bacillati</taxon>
        <taxon>Bacillota</taxon>
        <taxon>Tissierellia</taxon>
        <taxon>Tissierellales</taxon>
        <taxon>Tepidimicrobiaceae</taxon>
        <taxon>Schnuerera</taxon>
    </lineage>
</organism>
<proteinExistence type="predicted"/>
<evidence type="ECO:0000313" key="2">
    <source>
        <dbReference type="Proteomes" id="UP000245423"/>
    </source>
</evidence>
<dbReference type="Proteomes" id="UP000245423">
    <property type="component" value="Chromosome 1"/>
</dbReference>
<dbReference type="AlphaFoldDB" id="A0A1M4PR94"/>
<gene>
    <name evidence="1" type="ORF">CUESP1_2680</name>
</gene>
<keyword evidence="2" id="KW-1185">Reference proteome</keyword>
<dbReference type="EMBL" id="LT669839">
    <property type="protein sequence ID" value="SHD78019.1"/>
    <property type="molecule type" value="Genomic_DNA"/>
</dbReference>
<name>A0A1M4PR94_9FIRM</name>
<dbReference type="RefSeq" id="WP_025642132.1">
    <property type="nucleotide sequence ID" value="NZ_LT669839.1"/>
</dbReference>
<protein>
    <submittedName>
        <fullName evidence="1">Uncharacterized protein</fullName>
    </submittedName>
</protein>
<evidence type="ECO:0000313" key="1">
    <source>
        <dbReference type="EMBL" id="SHD78019.1"/>
    </source>
</evidence>
<sequence length="85" mass="10052">MAVVEEYILEVDRELRYLTSKTGSNYVYINSSDFTTMLSNFYYARHIRCMKISIRSFLMIPPNWEVIIRNIGDRIAKKVPNIKTI</sequence>
<reference evidence="1 2" key="1">
    <citation type="submission" date="2016-11" db="EMBL/GenBank/DDBJ databases">
        <authorList>
            <person name="Manzoor S."/>
        </authorList>
    </citation>
    <scope>NUCLEOTIDE SEQUENCE [LARGE SCALE GENOMIC DNA]</scope>
    <source>
        <strain evidence="1">Clostridium ultunense strain Esp</strain>
    </source>
</reference>
<accession>A0A1M4PR94</accession>